<dbReference type="InterPro" id="IPR013094">
    <property type="entry name" value="AB_hydrolase_3"/>
</dbReference>
<dbReference type="PROSITE" id="PS01173">
    <property type="entry name" value="LIPASE_GDXG_HIS"/>
    <property type="match status" value="1"/>
</dbReference>
<keyword evidence="2" id="KW-0378">Hydrolase</keyword>
<dbReference type="Proteomes" id="UP000198318">
    <property type="component" value="Unassembled WGS sequence"/>
</dbReference>
<evidence type="ECO:0000313" key="4">
    <source>
        <dbReference type="EMBL" id="SNS63993.1"/>
    </source>
</evidence>
<protein>
    <submittedName>
        <fullName evidence="4">Acetyl esterase</fullName>
    </submittedName>
</protein>
<dbReference type="EMBL" id="FZOR01000007">
    <property type="protein sequence ID" value="SNS63993.1"/>
    <property type="molecule type" value="Genomic_DNA"/>
</dbReference>
<dbReference type="PANTHER" id="PTHR48081">
    <property type="entry name" value="AB HYDROLASE SUPERFAMILY PROTEIN C4A8.06C"/>
    <property type="match status" value="1"/>
</dbReference>
<name>A0A239G6A7_9ACTN</name>
<dbReference type="InterPro" id="IPR050300">
    <property type="entry name" value="GDXG_lipolytic_enzyme"/>
</dbReference>
<sequence>MSDETGFDPDIAEWLRRRALDPTAADPSVAGARVHARAVNERSRSLLADPPVPAAERDTVLETAAGPVPVRVIEPATRFTDATVLFFHGGGWIAGDLDTHLQHMRRLAVETGSTVVGVDYRLAPEHPCPAAFDDCLAATLHVAAAGSGRTAVAGDSAGGQLAASVAIACRDRGVPLAAQLLIVPVTDVLGGYADAAVNARYPSRAQRAEGYGLTLEGMRWFAELYAPPGGGEGWEVSPLRAADLAGVAPAAVHTSGFDVLRDEGNAYAAALRDAGVPVVHREWPTLNHGFFGLGGVSATADEAARQAAADLRGLLTVGRAETAGQGADTAAANREVIH</sequence>
<evidence type="ECO:0000256" key="2">
    <source>
        <dbReference type="ARBA" id="ARBA00022801"/>
    </source>
</evidence>
<dbReference type="InterPro" id="IPR002168">
    <property type="entry name" value="Lipase_GDXG_HIS_AS"/>
</dbReference>
<dbReference type="AlphaFoldDB" id="A0A239G6A7"/>
<dbReference type="SUPFAM" id="SSF53474">
    <property type="entry name" value="alpha/beta-Hydrolases"/>
    <property type="match status" value="1"/>
</dbReference>
<accession>A0A239G6A7</accession>
<feature type="domain" description="Alpha/beta hydrolase fold-3" evidence="3">
    <location>
        <begin position="84"/>
        <end position="291"/>
    </location>
</feature>
<organism evidence="4 5">
    <name type="scientific">Actinomadura meyerae</name>
    <dbReference type="NCBI Taxonomy" id="240840"/>
    <lineage>
        <taxon>Bacteria</taxon>
        <taxon>Bacillati</taxon>
        <taxon>Actinomycetota</taxon>
        <taxon>Actinomycetes</taxon>
        <taxon>Streptosporangiales</taxon>
        <taxon>Thermomonosporaceae</taxon>
        <taxon>Actinomadura</taxon>
    </lineage>
</organism>
<dbReference type="Gene3D" id="3.40.50.1820">
    <property type="entry name" value="alpha/beta hydrolase"/>
    <property type="match status" value="1"/>
</dbReference>
<dbReference type="PANTHER" id="PTHR48081:SF8">
    <property type="entry name" value="ALPHA_BETA HYDROLASE FOLD-3 DOMAIN-CONTAINING PROTEIN-RELATED"/>
    <property type="match status" value="1"/>
</dbReference>
<comment type="similarity">
    <text evidence="1">Belongs to the 'GDXG' lipolytic enzyme family.</text>
</comment>
<evidence type="ECO:0000256" key="1">
    <source>
        <dbReference type="ARBA" id="ARBA00010515"/>
    </source>
</evidence>
<dbReference type="GO" id="GO:0016787">
    <property type="term" value="F:hydrolase activity"/>
    <property type="evidence" value="ECO:0007669"/>
    <property type="project" value="UniProtKB-KW"/>
</dbReference>
<evidence type="ECO:0000259" key="3">
    <source>
        <dbReference type="Pfam" id="PF07859"/>
    </source>
</evidence>
<evidence type="ECO:0000313" key="5">
    <source>
        <dbReference type="Proteomes" id="UP000198318"/>
    </source>
</evidence>
<dbReference type="RefSeq" id="WP_218826608.1">
    <property type="nucleotide sequence ID" value="NZ_FZOR01000007.1"/>
</dbReference>
<gene>
    <name evidence="4" type="ORF">SAMN05443665_100715</name>
</gene>
<reference evidence="4 5" key="1">
    <citation type="submission" date="2017-06" db="EMBL/GenBank/DDBJ databases">
        <authorList>
            <person name="Kim H.J."/>
            <person name="Triplett B.A."/>
        </authorList>
    </citation>
    <scope>NUCLEOTIDE SEQUENCE [LARGE SCALE GENOMIC DNA]</scope>
    <source>
        <strain evidence="4 5">DSM 44715</strain>
    </source>
</reference>
<dbReference type="Pfam" id="PF07859">
    <property type="entry name" value="Abhydrolase_3"/>
    <property type="match status" value="1"/>
</dbReference>
<keyword evidence="5" id="KW-1185">Reference proteome</keyword>
<proteinExistence type="inferred from homology"/>
<dbReference type="InterPro" id="IPR029058">
    <property type="entry name" value="AB_hydrolase_fold"/>
</dbReference>